<name>A0A0C2WSR2_SERVB</name>
<feature type="compositionally biased region" description="Basic and acidic residues" evidence="1">
    <location>
        <begin position="192"/>
        <end position="201"/>
    </location>
</feature>
<protein>
    <submittedName>
        <fullName evidence="2">Uncharacterized protein</fullName>
    </submittedName>
</protein>
<feature type="compositionally biased region" description="Pro residues" evidence="1">
    <location>
        <begin position="338"/>
        <end position="353"/>
    </location>
</feature>
<gene>
    <name evidence="2" type="ORF">M408DRAFT_119475</name>
</gene>
<evidence type="ECO:0000313" key="3">
    <source>
        <dbReference type="Proteomes" id="UP000054097"/>
    </source>
</evidence>
<feature type="region of interest" description="Disordered" evidence="1">
    <location>
        <begin position="171"/>
        <end position="206"/>
    </location>
</feature>
<accession>A0A0C2WSR2</accession>
<evidence type="ECO:0000256" key="1">
    <source>
        <dbReference type="SAM" id="MobiDB-lite"/>
    </source>
</evidence>
<dbReference type="EMBL" id="KN824289">
    <property type="protein sequence ID" value="KIM29153.1"/>
    <property type="molecule type" value="Genomic_DNA"/>
</dbReference>
<organism evidence="2 3">
    <name type="scientific">Serendipita vermifera MAFF 305830</name>
    <dbReference type="NCBI Taxonomy" id="933852"/>
    <lineage>
        <taxon>Eukaryota</taxon>
        <taxon>Fungi</taxon>
        <taxon>Dikarya</taxon>
        <taxon>Basidiomycota</taxon>
        <taxon>Agaricomycotina</taxon>
        <taxon>Agaricomycetes</taxon>
        <taxon>Sebacinales</taxon>
        <taxon>Serendipitaceae</taxon>
        <taxon>Serendipita</taxon>
    </lineage>
</organism>
<dbReference type="AlphaFoldDB" id="A0A0C2WSR2"/>
<dbReference type="Proteomes" id="UP000054097">
    <property type="component" value="Unassembled WGS sequence"/>
</dbReference>
<evidence type="ECO:0000313" key="2">
    <source>
        <dbReference type="EMBL" id="KIM29153.1"/>
    </source>
</evidence>
<dbReference type="HOGENOM" id="CLU_585475_0_0_1"/>
<reference evidence="2 3" key="1">
    <citation type="submission" date="2014-04" db="EMBL/GenBank/DDBJ databases">
        <authorList>
            <consortium name="DOE Joint Genome Institute"/>
            <person name="Kuo A."/>
            <person name="Zuccaro A."/>
            <person name="Kohler A."/>
            <person name="Nagy L.G."/>
            <person name="Floudas D."/>
            <person name="Copeland A."/>
            <person name="Barry K.W."/>
            <person name="Cichocki N."/>
            <person name="Veneault-Fourrey C."/>
            <person name="LaButti K."/>
            <person name="Lindquist E.A."/>
            <person name="Lipzen A."/>
            <person name="Lundell T."/>
            <person name="Morin E."/>
            <person name="Murat C."/>
            <person name="Sun H."/>
            <person name="Tunlid A."/>
            <person name="Henrissat B."/>
            <person name="Grigoriev I.V."/>
            <person name="Hibbett D.S."/>
            <person name="Martin F."/>
            <person name="Nordberg H.P."/>
            <person name="Cantor M.N."/>
            <person name="Hua S.X."/>
        </authorList>
    </citation>
    <scope>NUCLEOTIDE SEQUENCE [LARGE SCALE GENOMIC DNA]</scope>
    <source>
        <strain evidence="2 3">MAFF 305830</strain>
    </source>
</reference>
<feature type="region of interest" description="Disordered" evidence="1">
    <location>
        <begin position="419"/>
        <end position="438"/>
    </location>
</feature>
<feature type="region of interest" description="Disordered" evidence="1">
    <location>
        <begin position="300"/>
        <end position="319"/>
    </location>
</feature>
<dbReference type="OrthoDB" id="3172028at2759"/>
<reference evidence="3" key="2">
    <citation type="submission" date="2015-01" db="EMBL/GenBank/DDBJ databases">
        <title>Evolutionary Origins and Diversification of the Mycorrhizal Mutualists.</title>
        <authorList>
            <consortium name="DOE Joint Genome Institute"/>
            <consortium name="Mycorrhizal Genomics Consortium"/>
            <person name="Kohler A."/>
            <person name="Kuo A."/>
            <person name="Nagy L.G."/>
            <person name="Floudas D."/>
            <person name="Copeland A."/>
            <person name="Barry K.W."/>
            <person name="Cichocki N."/>
            <person name="Veneault-Fourrey C."/>
            <person name="LaButti K."/>
            <person name="Lindquist E.A."/>
            <person name="Lipzen A."/>
            <person name="Lundell T."/>
            <person name="Morin E."/>
            <person name="Murat C."/>
            <person name="Riley R."/>
            <person name="Ohm R."/>
            <person name="Sun H."/>
            <person name="Tunlid A."/>
            <person name="Henrissat B."/>
            <person name="Grigoriev I.V."/>
            <person name="Hibbett D.S."/>
            <person name="Martin F."/>
        </authorList>
    </citation>
    <scope>NUCLEOTIDE SEQUENCE [LARGE SCALE GENOMIC DNA]</scope>
    <source>
        <strain evidence="3">MAFF 305830</strain>
    </source>
</reference>
<proteinExistence type="predicted"/>
<feature type="region of interest" description="Disordered" evidence="1">
    <location>
        <begin position="336"/>
        <end position="357"/>
    </location>
</feature>
<keyword evidence="3" id="KW-1185">Reference proteome</keyword>
<feature type="region of interest" description="Disordered" evidence="1">
    <location>
        <begin position="244"/>
        <end position="273"/>
    </location>
</feature>
<sequence>MAVSGSNSQYSGALDHANAKAAAELAKVSKEKNPYGVAEATLAYTWDWHAKHPWESLETVRGGVAPAPPPPAPLPPASAQATTVVLTPGGAGPTSSTPTAPRIVPKISVNFPGRRSSTLSSITPSTGAPGSSALIARLPGLAERSPSHPQANPPANATSVILREVNMPPPPIPTLHHTSSADHGLSALPSHPRTDSRVDSLKEEDEKEDVMMMMESVLGPDLTVDTPVEDMELDSAISQLVGGDAPFSMANESTDTRKSAYSMDPFDGDVDKDLADVLGEGEELDDGDGDVDADIADALGSESSAEGSPLHSVIPDSGMQEEPQLDIELAELLEEPSLPSPEPVDSSPLPPPTTRVEHSVPMSAIPAEFETLGVGEPPAPPGDGSSVLLSEMDYLPGNSSGTLAFASTTTLPLATSALRSTTTPYSGTPGYDTPGSVTGVDKTAVQAMKQEDGTPALTHAAASPKQP</sequence>